<gene>
    <name evidence="1" type="ORF">CROQUDRAFT_101315</name>
</gene>
<dbReference type="EMBL" id="MU167556">
    <property type="protein sequence ID" value="KAG0139599.1"/>
    <property type="molecule type" value="Genomic_DNA"/>
</dbReference>
<evidence type="ECO:0000313" key="2">
    <source>
        <dbReference type="Proteomes" id="UP000886653"/>
    </source>
</evidence>
<evidence type="ECO:0000313" key="1">
    <source>
        <dbReference type="EMBL" id="KAG0139599.1"/>
    </source>
</evidence>
<reference evidence="1" key="1">
    <citation type="submission" date="2013-11" db="EMBL/GenBank/DDBJ databases">
        <title>Genome sequence of the fusiform rust pathogen reveals effectors for host alternation and coevolution with pine.</title>
        <authorList>
            <consortium name="DOE Joint Genome Institute"/>
            <person name="Smith K."/>
            <person name="Pendleton A."/>
            <person name="Kubisiak T."/>
            <person name="Anderson C."/>
            <person name="Salamov A."/>
            <person name="Aerts A."/>
            <person name="Riley R."/>
            <person name="Clum A."/>
            <person name="Lindquist E."/>
            <person name="Ence D."/>
            <person name="Campbell M."/>
            <person name="Kronenberg Z."/>
            <person name="Feau N."/>
            <person name="Dhillon B."/>
            <person name="Hamelin R."/>
            <person name="Burleigh J."/>
            <person name="Smith J."/>
            <person name="Yandell M."/>
            <person name="Nelson C."/>
            <person name="Grigoriev I."/>
            <person name="Davis J."/>
        </authorList>
    </citation>
    <scope>NUCLEOTIDE SEQUENCE</scope>
    <source>
        <strain evidence="1">G11</strain>
    </source>
</reference>
<protein>
    <submittedName>
        <fullName evidence="1">Uncharacterized protein</fullName>
    </submittedName>
</protein>
<organism evidence="1 2">
    <name type="scientific">Cronartium quercuum f. sp. fusiforme G11</name>
    <dbReference type="NCBI Taxonomy" id="708437"/>
    <lineage>
        <taxon>Eukaryota</taxon>
        <taxon>Fungi</taxon>
        <taxon>Dikarya</taxon>
        <taxon>Basidiomycota</taxon>
        <taxon>Pucciniomycotina</taxon>
        <taxon>Pucciniomycetes</taxon>
        <taxon>Pucciniales</taxon>
        <taxon>Coleosporiaceae</taxon>
        <taxon>Cronartium</taxon>
    </lineage>
</organism>
<dbReference type="Proteomes" id="UP000886653">
    <property type="component" value="Unassembled WGS sequence"/>
</dbReference>
<keyword evidence="2" id="KW-1185">Reference proteome</keyword>
<comment type="caution">
    <text evidence="1">The sequence shown here is derived from an EMBL/GenBank/DDBJ whole genome shotgun (WGS) entry which is preliminary data.</text>
</comment>
<accession>A0A9P6T5Q3</accession>
<sequence>MVALFGKGWSQKEQSAKVTVLRQISGPVTPPLKWLEDCRVFQWSKIGCHCHHSIHNSSDR</sequence>
<proteinExistence type="predicted"/>
<name>A0A9P6T5Q3_9BASI</name>
<dbReference type="AlphaFoldDB" id="A0A9P6T5Q3"/>